<dbReference type="Gene3D" id="3.20.20.190">
    <property type="entry name" value="Phosphatidylinositol (PI) phosphodiesterase"/>
    <property type="match status" value="1"/>
</dbReference>
<dbReference type="GO" id="GO:0006629">
    <property type="term" value="P:lipid metabolic process"/>
    <property type="evidence" value="ECO:0007669"/>
    <property type="project" value="InterPro"/>
</dbReference>
<evidence type="ECO:0000313" key="3">
    <source>
        <dbReference type="EMBL" id="QPR71850.1"/>
    </source>
</evidence>
<organism evidence="3 4">
    <name type="scientific">Bacillus licheniformis</name>
    <dbReference type="NCBI Taxonomy" id="1402"/>
    <lineage>
        <taxon>Bacteria</taxon>
        <taxon>Bacillati</taxon>
        <taxon>Bacillota</taxon>
        <taxon>Bacilli</taxon>
        <taxon>Bacillales</taxon>
        <taxon>Bacillaceae</taxon>
        <taxon>Bacillus</taxon>
    </lineage>
</organism>
<dbReference type="AlphaFoldDB" id="A0AB37GRR2"/>
<evidence type="ECO:0000259" key="2">
    <source>
        <dbReference type="PROSITE" id="PS51704"/>
    </source>
</evidence>
<proteinExistence type="predicted"/>
<gene>
    <name evidence="3" type="ORF">I6G80_18795</name>
</gene>
<dbReference type="EMBL" id="CP065647">
    <property type="protein sequence ID" value="QPR71850.1"/>
    <property type="molecule type" value="Genomic_DNA"/>
</dbReference>
<dbReference type="PROSITE" id="PS51704">
    <property type="entry name" value="GP_PDE"/>
    <property type="match status" value="1"/>
</dbReference>
<dbReference type="PANTHER" id="PTHR46211">
    <property type="entry name" value="GLYCEROPHOSPHORYL DIESTER PHOSPHODIESTERASE"/>
    <property type="match status" value="1"/>
</dbReference>
<feature type="signal peptide" evidence="1">
    <location>
        <begin position="1"/>
        <end position="19"/>
    </location>
</feature>
<protein>
    <submittedName>
        <fullName evidence="3">Glycerophosphodiester phosphodiesterase</fullName>
    </submittedName>
</protein>
<dbReference type="Pfam" id="PF03009">
    <property type="entry name" value="GDPD"/>
    <property type="match status" value="1"/>
</dbReference>
<feature type="domain" description="GP-PDE" evidence="2">
    <location>
        <begin position="36"/>
        <end position="271"/>
    </location>
</feature>
<dbReference type="PANTHER" id="PTHR46211:SF7">
    <property type="entry name" value="GLYCEROPHOSPHODIESTER PHOSPHODIESTERASE"/>
    <property type="match status" value="1"/>
</dbReference>
<evidence type="ECO:0000313" key="4">
    <source>
        <dbReference type="Proteomes" id="UP000595038"/>
    </source>
</evidence>
<reference evidence="3 4" key="1">
    <citation type="submission" date="2020-12" db="EMBL/GenBank/DDBJ databases">
        <title>FDA dAtabase for Regulatory Grade micrObial Sequences (FDA-ARGOS): Supporting development and validation of Infectious Disease Dx tests.</title>
        <authorList>
            <person name="Nelson B."/>
            <person name="Plummer A."/>
            <person name="Tallon L."/>
            <person name="Sadzewicz L."/>
            <person name="Zhao X."/>
            <person name="Boylan J."/>
            <person name="Ott S."/>
            <person name="Bowen H."/>
            <person name="Vavikolanu K."/>
            <person name="Mehta A."/>
            <person name="Aluvathingal J."/>
            <person name="Nadendla S."/>
            <person name="Myers T."/>
            <person name="Yan Y."/>
            <person name="Sichtig H."/>
        </authorList>
    </citation>
    <scope>NUCLEOTIDE SEQUENCE [LARGE SCALE GENOMIC DNA]</scope>
    <source>
        <strain evidence="3 4">FDAARGOS_923</strain>
    </source>
</reference>
<accession>A0AB37GRR2</accession>
<evidence type="ECO:0000256" key="1">
    <source>
        <dbReference type="SAM" id="SignalP"/>
    </source>
</evidence>
<dbReference type="InterPro" id="IPR030395">
    <property type="entry name" value="GP_PDE_dom"/>
</dbReference>
<dbReference type="InterPro" id="IPR017946">
    <property type="entry name" value="PLC-like_Pdiesterase_TIM-brl"/>
</dbReference>
<keyword evidence="1" id="KW-0732">Signal</keyword>
<dbReference type="SUPFAM" id="SSF51695">
    <property type="entry name" value="PLC-like phosphodiesterases"/>
    <property type="match status" value="1"/>
</dbReference>
<feature type="chain" id="PRO_5044282232" evidence="1">
    <location>
        <begin position="20"/>
        <end position="275"/>
    </location>
</feature>
<name>A0AB37GRR2_BACLI</name>
<dbReference type="Proteomes" id="UP000595038">
    <property type="component" value="Chromosome"/>
</dbReference>
<dbReference type="GO" id="GO:0008081">
    <property type="term" value="F:phosphoric diester hydrolase activity"/>
    <property type="evidence" value="ECO:0007669"/>
    <property type="project" value="InterPro"/>
</dbReference>
<sequence length="275" mass="31766">MRKLFFISLTIMLFLSLNAGCNNVDATASKSKEYSPLIIAHRGASELEPEHTLRSYSRAIKDGADFIEIDLRMTKDGKLVAFHDEDVSRTTDGKGNIENLSLKHVKELRTEKDQQVLTLEEIFKKYGDSTKYYIETREGSKGRLVMEKKLIDILNRYKLLENNQVIIQSFSAKSLKKVRKLNKEVPIVQLVQTWDAGKLSERIKDYKKYAYAIGISSQTLSDKEVNMIHDENMDVHTFFRVELEKEETKRMIELKVDGMFTNNPAYLNKLLDESK</sequence>
<dbReference type="RefSeq" id="WP_146940155.1">
    <property type="nucleotide sequence ID" value="NZ_CP065647.1"/>
</dbReference>